<name>A0AAD7JV14_9AGAR</name>
<feature type="domain" description="Nephrocystin 3-like N-terminal" evidence="2">
    <location>
        <begin position="212"/>
        <end position="363"/>
    </location>
</feature>
<comment type="caution">
    <text evidence="3">The sequence shown here is derived from an EMBL/GenBank/DDBJ whole genome shotgun (WGS) entry which is preliminary data.</text>
</comment>
<gene>
    <name evidence="3" type="ORF">B0H16DRAFT_1513164</name>
</gene>
<reference evidence="3" key="1">
    <citation type="submission" date="2023-03" db="EMBL/GenBank/DDBJ databases">
        <title>Massive genome expansion in bonnet fungi (Mycena s.s.) driven by repeated elements and novel gene families across ecological guilds.</title>
        <authorList>
            <consortium name="Lawrence Berkeley National Laboratory"/>
            <person name="Harder C.B."/>
            <person name="Miyauchi S."/>
            <person name="Viragh M."/>
            <person name="Kuo A."/>
            <person name="Thoen E."/>
            <person name="Andreopoulos B."/>
            <person name="Lu D."/>
            <person name="Skrede I."/>
            <person name="Drula E."/>
            <person name="Henrissat B."/>
            <person name="Morin E."/>
            <person name="Kohler A."/>
            <person name="Barry K."/>
            <person name="LaButti K."/>
            <person name="Morin E."/>
            <person name="Salamov A."/>
            <person name="Lipzen A."/>
            <person name="Mereny Z."/>
            <person name="Hegedus B."/>
            <person name="Baldrian P."/>
            <person name="Stursova M."/>
            <person name="Weitz H."/>
            <person name="Taylor A."/>
            <person name="Grigoriev I.V."/>
            <person name="Nagy L.G."/>
            <person name="Martin F."/>
            <person name="Kauserud H."/>
        </authorList>
    </citation>
    <scope>NUCLEOTIDE SEQUENCE</scope>
    <source>
        <strain evidence="3">CBHHK182m</strain>
    </source>
</reference>
<protein>
    <recommendedName>
        <fullName evidence="2">Nephrocystin 3-like N-terminal domain-containing protein</fullName>
    </recommendedName>
</protein>
<keyword evidence="1" id="KW-0677">Repeat</keyword>
<dbReference type="Pfam" id="PF24883">
    <property type="entry name" value="NPHP3_N"/>
    <property type="match status" value="1"/>
</dbReference>
<dbReference type="AlphaFoldDB" id="A0AAD7JV14"/>
<dbReference type="Gene3D" id="3.40.50.300">
    <property type="entry name" value="P-loop containing nucleotide triphosphate hydrolases"/>
    <property type="match status" value="1"/>
</dbReference>
<organism evidence="3 4">
    <name type="scientific">Mycena metata</name>
    <dbReference type="NCBI Taxonomy" id="1033252"/>
    <lineage>
        <taxon>Eukaryota</taxon>
        <taxon>Fungi</taxon>
        <taxon>Dikarya</taxon>
        <taxon>Basidiomycota</taxon>
        <taxon>Agaricomycotina</taxon>
        <taxon>Agaricomycetes</taxon>
        <taxon>Agaricomycetidae</taxon>
        <taxon>Agaricales</taxon>
        <taxon>Marasmiineae</taxon>
        <taxon>Mycenaceae</taxon>
        <taxon>Mycena</taxon>
    </lineage>
</organism>
<sequence length="891" mass="99783">MPFNINSVSGGTFNNITGDIRVSGNLTQVFTSQSVYWGPLAAQDGAGGHLPLSSHSGASTDDHSTIDSIRHQRIAPPAQHTPYSCGQQTLGPGTEMAHTVGNGSSEDVATSSSVSGMIFPYEHIPGHHGNISAYSIPPSGVHDTEEGFPTATTYNNVAGNMTQLHVTSHGESGLDILYRNIAMGAVHDSGEQLPEPACHHGTRVAVLQNLLGWSTDDQPESTILWLRGPAGMGKSAVAQTFAASCNLGASFFFRRGHPERGSWNRLFTTIAYQLAHSIPELHVPIQCAVEMNRLVVNQPMKHQFQRLIVEPFQQVQILGKVPILILDGLDECEDDRVQQGILRLLIDAIHAHQLPMRILVASRPEPHIREILESQATVDIARSLELAPDQMAYDDIRTYLRDEFSRIRLEALARGEKLGQVWPPPDVLEDLIKKSCAIFIYAATVIRFVDDQYENPQEQLQCMLDLDPGSTAPLDDLYTQILSTFNQQKGRGEESVMLAARVNLPLRILHTIWRTTRHIGAELDPEEIDALLDLPPNTSRRILRRLHSLLRVPPIRNPFGFRRFPQFLHASFADYLGDPRRSKAWCIEVQWLHSDNLFCMIRLPSSPPLTEYGKAFHRVVADHVPQALTNATLTNELFAALRNEVFQDSLFLRCEPNALWPKRDSLYPMDLVKMWEGHQFLADFVGHLKPSRDTSSPTFQFDSLYREILSRHPTLMSILNAFLLLEPENLWDLLTLYNLTYSVFKPFISVHKGLELPFPEADSPLDFVADPDRALELCLNDAFVANSLVLQDISWVVINHCHHPSSETVVELATLDLSQMCGRLMSNPNAHDDFHDAFKTNEPLLMLDSIVGWLQACPDPPLEVIAFWQRQAADMHQCISDLDRKMGHESD</sequence>
<proteinExistence type="predicted"/>
<accession>A0AAD7JV14</accession>
<keyword evidence="4" id="KW-1185">Reference proteome</keyword>
<dbReference type="Proteomes" id="UP001215598">
    <property type="component" value="Unassembled WGS sequence"/>
</dbReference>
<evidence type="ECO:0000313" key="3">
    <source>
        <dbReference type="EMBL" id="KAJ7772349.1"/>
    </source>
</evidence>
<dbReference type="SUPFAM" id="SSF52540">
    <property type="entry name" value="P-loop containing nucleoside triphosphate hydrolases"/>
    <property type="match status" value="1"/>
</dbReference>
<evidence type="ECO:0000313" key="4">
    <source>
        <dbReference type="Proteomes" id="UP001215598"/>
    </source>
</evidence>
<evidence type="ECO:0000256" key="1">
    <source>
        <dbReference type="ARBA" id="ARBA00022737"/>
    </source>
</evidence>
<evidence type="ECO:0000259" key="2">
    <source>
        <dbReference type="Pfam" id="PF24883"/>
    </source>
</evidence>
<dbReference type="PANTHER" id="PTHR10039">
    <property type="entry name" value="AMELOGENIN"/>
    <property type="match status" value="1"/>
</dbReference>
<dbReference type="InterPro" id="IPR056884">
    <property type="entry name" value="NPHP3-like_N"/>
</dbReference>
<dbReference type="PANTHER" id="PTHR10039:SF14">
    <property type="entry name" value="NACHT DOMAIN-CONTAINING PROTEIN"/>
    <property type="match status" value="1"/>
</dbReference>
<dbReference type="InterPro" id="IPR027417">
    <property type="entry name" value="P-loop_NTPase"/>
</dbReference>
<dbReference type="EMBL" id="JARKIB010000014">
    <property type="protein sequence ID" value="KAJ7772349.1"/>
    <property type="molecule type" value="Genomic_DNA"/>
</dbReference>